<dbReference type="GO" id="GO:0005886">
    <property type="term" value="C:plasma membrane"/>
    <property type="evidence" value="ECO:0007669"/>
    <property type="project" value="TreeGrafter"/>
</dbReference>
<feature type="transmembrane region" description="Helical" evidence="1">
    <location>
        <begin position="891"/>
        <end position="910"/>
    </location>
</feature>
<keyword evidence="1" id="KW-1133">Transmembrane helix</keyword>
<feature type="transmembrane region" description="Helical" evidence="1">
    <location>
        <begin position="379"/>
        <end position="402"/>
    </location>
</feature>
<feature type="transmembrane region" description="Helical" evidence="1">
    <location>
        <begin position="1016"/>
        <end position="1046"/>
    </location>
</feature>
<dbReference type="InterPro" id="IPR001036">
    <property type="entry name" value="Acrflvin-R"/>
</dbReference>
<evidence type="ECO:0000256" key="1">
    <source>
        <dbReference type="SAM" id="Phobius"/>
    </source>
</evidence>
<feature type="transmembrane region" description="Helical" evidence="1">
    <location>
        <begin position="532"/>
        <end position="550"/>
    </location>
</feature>
<proteinExistence type="predicted"/>
<protein>
    <submittedName>
        <fullName evidence="2">Cobalt-zinc-cadmium resistance protein</fullName>
    </submittedName>
</protein>
<evidence type="ECO:0000313" key="3">
    <source>
        <dbReference type="Proteomes" id="UP000218327"/>
    </source>
</evidence>
<dbReference type="InterPro" id="IPR027463">
    <property type="entry name" value="AcrB_DN_DC_subdom"/>
</dbReference>
<feature type="transmembrane region" description="Helical" evidence="1">
    <location>
        <begin position="12"/>
        <end position="30"/>
    </location>
</feature>
<feature type="transmembrane region" description="Helical" evidence="1">
    <location>
        <begin position="917"/>
        <end position="937"/>
    </location>
</feature>
<reference evidence="3" key="1">
    <citation type="submission" date="2017-08" db="EMBL/GenBank/DDBJ databases">
        <title>A dynamic microbial community with high functional redundancy inhabits the cold, oxic subseafloor aquifer.</title>
        <authorList>
            <person name="Tully B.J."/>
            <person name="Wheat C.G."/>
            <person name="Glazer B.T."/>
            <person name="Huber J.A."/>
        </authorList>
    </citation>
    <scope>NUCLEOTIDE SEQUENCE [LARGE SCALE GENOMIC DNA]</scope>
</reference>
<feature type="transmembrane region" description="Helical" evidence="1">
    <location>
        <begin position="328"/>
        <end position="349"/>
    </location>
</feature>
<dbReference type="PRINTS" id="PR00702">
    <property type="entry name" value="ACRIFLAVINRP"/>
</dbReference>
<dbReference type="GO" id="GO:0042910">
    <property type="term" value="F:xenobiotic transmembrane transporter activity"/>
    <property type="evidence" value="ECO:0007669"/>
    <property type="project" value="TreeGrafter"/>
</dbReference>
<keyword evidence="1" id="KW-0472">Membrane</keyword>
<dbReference type="SUPFAM" id="SSF82866">
    <property type="entry name" value="Multidrug efflux transporter AcrB transmembrane domain"/>
    <property type="match status" value="2"/>
</dbReference>
<dbReference type="Gene3D" id="3.30.70.1320">
    <property type="entry name" value="Multidrug efflux transporter AcrB pore domain like"/>
    <property type="match status" value="1"/>
</dbReference>
<feature type="transmembrane region" description="Helical" evidence="1">
    <location>
        <begin position="943"/>
        <end position="968"/>
    </location>
</feature>
<feature type="transmembrane region" description="Helical" evidence="1">
    <location>
        <begin position="354"/>
        <end position="373"/>
    </location>
</feature>
<dbReference type="Gene3D" id="3.30.2090.10">
    <property type="entry name" value="Multidrug efflux transporter AcrB TolC docking domain, DN and DC subdomains"/>
    <property type="match status" value="2"/>
</dbReference>
<accession>A0A2A5AEL5</accession>
<dbReference type="AlphaFoldDB" id="A0A2A5AEL5"/>
<name>A0A2A5AEL5_9GAMM</name>
<feature type="transmembrane region" description="Helical" evidence="1">
    <location>
        <begin position="454"/>
        <end position="472"/>
    </location>
</feature>
<dbReference type="SUPFAM" id="SSF82714">
    <property type="entry name" value="Multidrug efflux transporter AcrB TolC docking domain, DN and DC subdomains"/>
    <property type="match status" value="2"/>
</dbReference>
<comment type="caution">
    <text evidence="2">The sequence shown here is derived from an EMBL/GenBank/DDBJ whole genome shotgun (WGS) entry which is preliminary data.</text>
</comment>
<gene>
    <name evidence="2" type="ORF">COA96_17890</name>
</gene>
<dbReference type="EMBL" id="NVVJ01000108">
    <property type="protein sequence ID" value="PCJ17296.1"/>
    <property type="molecule type" value="Genomic_DNA"/>
</dbReference>
<dbReference type="Gene3D" id="1.20.1640.10">
    <property type="entry name" value="Multidrug efflux transporter AcrB transmembrane domain"/>
    <property type="match status" value="2"/>
</dbReference>
<dbReference type="SUPFAM" id="SSF82693">
    <property type="entry name" value="Multidrug efflux transporter AcrB pore domain, PN1, PN2, PC1 and PC2 subdomains"/>
    <property type="match status" value="2"/>
</dbReference>
<dbReference type="PANTHER" id="PTHR32063:SF33">
    <property type="entry name" value="RND SUPERFAMILY EFFLUX PUMP PERMEASE COMPONENT"/>
    <property type="match status" value="1"/>
</dbReference>
<organism evidence="2 3">
    <name type="scientific">SAR86 cluster bacterium</name>
    <dbReference type="NCBI Taxonomy" id="2030880"/>
    <lineage>
        <taxon>Bacteria</taxon>
        <taxon>Pseudomonadati</taxon>
        <taxon>Pseudomonadota</taxon>
        <taxon>Gammaproteobacteria</taxon>
        <taxon>SAR86 cluster</taxon>
    </lineage>
</organism>
<dbReference type="Pfam" id="PF00873">
    <property type="entry name" value="ACR_tran"/>
    <property type="match status" value="1"/>
</dbReference>
<evidence type="ECO:0000313" key="2">
    <source>
        <dbReference type="EMBL" id="PCJ17296.1"/>
    </source>
</evidence>
<dbReference type="Gene3D" id="3.30.70.1440">
    <property type="entry name" value="Multidrug efflux transporter AcrB pore domain"/>
    <property type="match status" value="1"/>
</dbReference>
<feature type="transmembrane region" description="Helical" evidence="1">
    <location>
        <begin position="423"/>
        <end position="448"/>
    </location>
</feature>
<dbReference type="PANTHER" id="PTHR32063">
    <property type="match status" value="1"/>
</dbReference>
<keyword evidence="1" id="KW-0812">Transmembrane</keyword>
<sequence>MRTPITWFVNNPVATNLMMMIFLAGGFISYSNLNQEEFPNIDFGVIQVSVAYLGATPAESESAICLRIEEALEGAENVDHLTSTAREGGCDANVTLANGADLNRVLNDIKGKIDAISTFPTESEKPIVRAFTSSGNVMTLALSSDTDDRNLKALAEDVRIQLLDLDEVSTVTIEYIRPFEISIEVSEFTLRQYGLTLDQISRSINRASLDLPGGTLRTASGEILLRTKGQVYSGDEYADIVVQSYPDGTQLRLRDIALIKDGFQEGYLDARLDGVNAAIIDIRRVGDEDIVTAAAQIHDWMASSQLNLPQGMTLKVITDSALATADRIGTVATNAYTGLVLVLIILALFLRFKLAVWVAAGIPIAIAGALSLFPGAGLTISSLTVMGFILVLGIIVDDAIVVGERIHSFERKGYSKIDAAIEGTVEVSVPVIFGVLTTIAAFLPILILQGQMGAFFNAIGAVVVFCLIASLLESQLILPGHIAHRKTEGYLFEHSALVKFWQKLQGRISDGMEYFSEHGYRRALKKVLKYRYATWAVATGVIIITVGLMMSGRVNFQFMPAIEGNVVYGTVQMPPGVPGYITENAVELMEKAAFELAAELDVELEILVASGDAPESTERVVDSVLTIIGGQAPREGPPRPRGGGSSEVAEVVLYLAPFFDRGEMSSAIIRDRWREKVGTIPDALELTFISDSFSAGDAINFRLEGRDEDNLKIASSQLVADLARYPGVFDISDSFRAGKQEVQIQIREEGKTLGLTLNDLATQVRQAFYGAESQRIQRGMDDVRVMVRYPENERQSLGNLEDLLIRTPSGAEVPFLSVATFSLGNTYSSINRQDGRRVITVRADINRAVVKPEEVRAELIEKYATVWATTLDVEMVVGGEGEQRLESMSELFSTFPLAMMLIFALLAIPLKSYAQPLIIMSVIPFGAIGAIVGHFIMGADLVFFSMLGIIALSGVVVNASLVLVVSINRLRDEGTGMVESVSQAGMMRFRPIILTSITTFIGLVPLMATANPATAFIVPMAVSLAWGVLFATVITLFLVPCLYLILHDFTGHTDTAEERKLAYEH</sequence>
<feature type="transmembrane region" description="Helical" evidence="1">
    <location>
        <begin position="989"/>
        <end position="1010"/>
    </location>
</feature>
<dbReference type="Proteomes" id="UP000218327">
    <property type="component" value="Unassembled WGS sequence"/>
</dbReference>
<dbReference type="Gene3D" id="3.30.70.1430">
    <property type="entry name" value="Multidrug efflux transporter AcrB pore domain"/>
    <property type="match status" value="2"/>
</dbReference>